<evidence type="ECO:0000313" key="10">
    <source>
        <dbReference type="EMBL" id="GGN40812.1"/>
    </source>
</evidence>
<keyword evidence="9" id="KW-0732">Signal</keyword>
<feature type="chain" id="PRO_5045125594" evidence="9">
    <location>
        <begin position="28"/>
        <end position="484"/>
    </location>
</feature>
<comment type="subcellular location">
    <subcellularLocation>
        <location evidence="1">Cell outer membrane</location>
    </subcellularLocation>
</comment>
<evidence type="ECO:0000256" key="1">
    <source>
        <dbReference type="ARBA" id="ARBA00004442"/>
    </source>
</evidence>
<evidence type="ECO:0000256" key="9">
    <source>
        <dbReference type="SAM" id="SignalP"/>
    </source>
</evidence>
<organism evidence="10 11">
    <name type="scientific">Novosphingobium indicum</name>
    <dbReference type="NCBI Taxonomy" id="462949"/>
    <lineage>
        <taxon>Bacteria</taxon>
        <taxon>Pseudomonadati</taxon>
        <taxon>Pseudomonadota</taxon>
        <taxon>Alphaproteobacteria</taxon>
        <taxon>Sphingomonadales</taxon>
        <taxon>Sphingomonadaceae</taxon>
        <taxon>Novosphingobium</taxon>
    </lineage>
</organism>
<keyword evidence="8" id="KW-0175">Coiled coil</keyword>
<keyword evidence="3" id="KW-0813">Transport</keyword>
<comment type="caution">
    <text evidence="10">The sequence shown here is derived from an EMBL/GenBank/DDBJ whole genome shotgun (WGS) entry which is preliminary data.</text>
</comment>
<evidence type="ECO:0000256" key="8">
    <source>
        <dbReference type="SAM" id="Coils"/>
    </source>
</evidence>
<comment type="similarity">
    <text evidence="2">Belongs to the outer membrane factor (OMF) (TC 1.B.17) family.</text>
</comment>
<protein>
    <submittedName>
        <fullName evidence="10">Membrane protein</fullName>
    </submittedName>
</protein>
<evidence type="ECO:0000313" key="11">
    <source>
        <dbReference type="Proteomes" id="UP000605099"/>
    </source>
</evidence>
<dbReference type="InterPro" id="IPR010130">
    <property type="entry name" value="T1SS_OMP_TolC"/>
</dbReference>
<name>A0ABQ2J6A2_9SPHN</name>
<evidence type="ECO:0000256" key="3">
    <source>
        <dbReference type="ARBA" id="ARBA00022448"/>
    </source>
</evidence>
<accession>A0ABQ2J6A2</accession>
<dbReference type="InterPro" id="IPR051906">
    <property type="entry name" value="TolC-like"/>
</dbReference>
<reference evidence="11" key="1">
    <citation type="journal article" date="2019" name="Int. J. Syst. Evol. Microbiol.">
        <title>The Global Catalogue of Microorganisms (GCM) 10K type strain sequencing project: providing services to taxonomists for standard genome sequencing and annotation.</title>
        <authorList>
            <consortium name="The Broad Institute Genomics Platform"/>
            <consortium name="The Broad Institute Genome Sequencing Center for Infectious Disease"/>
            <person name="Wu L."/>
            <person name="Ma J."/>
        </authorList>
    </citation>
    <scope>NUCLEOTIDE SEQUENCE [LARGE SCALE GENOMIC DNA]</scope>
    <source>
        <strain evidence="11">CGMCC 1.6784</strain>
    </source>
</reference>
<feature type="signal peptide" evidence="9">
    <location>
        <begin position="1"/>
        <end position="27"/>
    </location>
</feature>
<keyword evidence="4" id="KW-1134">Transmembrane beta strand</keyword>
<feature type="coiled-coil region" evidence="8">
    <location>
        <begin position="183"/>
        <end position="210"/>
    </location>
</feature>
<evidence type="ECO:0000256" key="6">
    <source>
        <dbReference type="ARBA" id="ARBA00023136"/>
    </source>
</evidence>
<sequence length="484" mass="51511">MARFARRAGLLASVALFATTAGTMVRADTLREALVMAYQTNPSLQSARAQQRGTDENVPIARASGLPSVNASGRYTEFVKQSPNAFSNPDRALTSNVELGVPIYSGGAVKNRINAAKIRVEAGQAGLRGTESQIFASVVAAYMDVIRNRAIVGLNRKNVNVLKVNLQATSDRFEIGDLTRTDVAQSQSRLAIAQSDARAAEANLAAARETYIQLVGKAPEDLAAPPPLPNLPETPSEAVDIALENNPDLIAAREQTRAAKKDIDVAGAGRLPRVSLFASGAYNNYFNTLGGLSSAAFAQSETTGQAGAQISIPIFQGGLPAAQRRQAQAQASAALESEIATERSVIAQVRSAYTSWVAANDVIRSSQVAVEAAALSLEGVRAENSVGNRTILDILNAEQESLNAQVQLVTARRNAYVAGFNLLAAMGRAEARDLSLDSDILYDPNLNYKRVRGKFFDWDDDPAPVVRSTSTVDTPVQDGDIPEE</sequence>
<dbReference type="NCBIfam" id="TIGR01844">
    <property type="entry name" value="type_I_sec_TolC"/>
    <property type="match status" value="1"/>
</dbReference>
<keyword evidence="11" id="KW-1185">Reference proteome</keyword>
<evidence type="ECO:0000256" key="2">
    <source>
        <dbReference type="ARBA" id="ARBA00007613"/>
    </source>
</evidence>
<dbReference type="PANTHER" id="PTHR30026:SF22">
    <property type="entry name" value="OUTER MEMBRANE EFFLUX PROTEIN"/>
    <property type="match status" value="1"/>
</dbReference>
<keyword evidence="7" id="KW-0998">Cell outer membrane</keyword>
<keyword evidence="6" id="KW-0472">Membrane</keyword>
<dbReference type="PANTHER" id="PTHR30026">
    <property type="entry name" value="OUTER MEMBRANE PROTEIN TOLC"/>
    <property type="match status" value="1"/>
</dbReference>
<dbReference type="Proteomes" id="UP000605099">
    <property type="component" value="Unassembled WGS sequence"/>
</dbReference>
<dbReference type="Pfam" id="PF02321">
    <property type="entry name" value="OEP"/>
    <property type="match status" value="2"/>
</dbReference>
<dbReference type="SUPFAM" id="SSF56954">
    <property type="entry name" value="Outer membrane efflux proteins (OEP)"/>
    <property type="match status" value="1"/>
</dbReference>
<proteinExistence type="inferred from homology"/>
<dbReference type="Gene3D" id="1.20.1600.10">
    <property type="entry name" value="Outer membrane efflux proteins (OEP)"/>
    <property type="match status" value="1"/>
</dbReference>
<evidence type="ECO:0000256" key="4">
    <source>
        <dbReference type="ARBA" id="ARBA00022452"/>
    </source>
</evidence>
<dbReference type="InterPro" id="IPR003423">
    <property type="entry name" value="OMP_efflux"/>
</dbReference>
<gene>
    <name evidence="10" type="primary">rsaFb</name>
    <name evidence="10" type="ORF">GCM10011349_02040</name>
</gene>
<dbReference type="RefSeq" id="WP_188817349.1">
    <property type="nucleotide sequence ID" value="NZ_BMLK01000001.1"/>
</dbReference>
<keyword evidence="5" id="KW-0812">Transmembrane</keyword>
<evidence type="ECO:0000256" key="5">
    <source>
        <dbReference type="ARBA" id="ARBA00022692"/>
    </source>
</evidence>
<dbReference type="EMBL" id="BMLK01000001">
    <property type="protein sequence ID" value="GGN40812.1"/>
    <property type="molecule type" value="Genomic_DNA"/>
</dbReference>
<evidence type="ECO:0000256" key="7">
    <source>
        <dbReference type="ARBA" id="ARBA00023237"/>
    </source>
</evidence>